<accession>A0A316ZBK1</accession>
<dbReference type="RefSeq" id="XP_025599198.1">
    <property type="nucleotide sequence ID" value="XM_025739729.1"/>
</dbReference>
<evidence type="ECO:0000313" key="2">
    <source>
        <dbReference type="EMBL" id="PWN98919.1"/>
    </source>
</evidence>
<dbReference type="EMBL" id="KZ819290">
    <property type="protein sequence ID" value="PWN98919.1"/>
    <property type="molecule type" value="Genomic_DNA"/>
</dbReference>
<feature type="compositionally biased region" description="Basic and acidic residues" evidence="1">
    <location>
        <begin position="65"/>
        <end position="85"/>
    </location>
</feature>
<feature type="compositionally biased region" description="Acidic residues" evidence="1">
    <location>
        <begin position="29"/>
        <end position="47"/>
    </location>
</feature>
<feature type="region of interest" description="Disordered" evidence="1">
    <location>
        <begin position="175"/>
        <end position="198"/>
    </location>
</feature>
<dbReference type="AlphaFoldDB" id="A0A316ZBK1"/>
<feature type="region of interest" description="Disordered" evidence="1">
    <location>
        <begin position="29"/>
        <end position="138"/>
    </location>
</feature>
<gene>
    <name evidence="2" type="ORF">FA09DRAFT_258973</name>
</gene>
<keyword evidence="3" id="KW-1185">Reference proteome</keyword>
<protein>
    <submittedName>
        <fullName evidence="2">Uncharacterized protein</fullName>
    </submittedName>
</protein>
<evidence type="ECO:0000313" key="3">
    <source>
        <dbReference type="Proteomes" id="UP000245946"/>
    </source>
</evidence>
<name>A0A316ZBK1_9BASI</name>
<reference evidence="2 3" key="1">
    <citation type="journal article" date="2018" name="Mol. Biol. Evol.">
        <title>Broad Genomic Sampling Reveals a Smut Pathogenic Ancestry of the Fungal Clade Ustilaginomycotina.</title>
        <authorList>
            <person name="Kijpornyongpan T."/>
            <person name="Mondo S.J."/>
            <person name="Barry K."/>
            <person name="Sandor L."/>
            <person name="Lee J."/>
            <person name="Lipzen A."/>
            <person name="Pangilinan J."/>
            <person name="LaButti K."/>
            <person name="Hainaut M."/>
            <person name="Henrissat B."/>
            <person name="Grigoriev I.V."/>
            <person name="Spatafora J.W."/>
            <person name="Aime M.C."/>
        </authorList>
    </citation>
    <scope>NUCLEOTIDE SEQUENCE [LARGE SCALE GENOMIC DNA]</scope>
    <source>
        <strain evidence="2 3">MCA 4186</strain>
    </source>
</reference>
<dbReference type="Gene3D" id="3.40.50.11960">
    <property type="match status" value="1"/>
</dbReference>
<organism evidence="2 3">
    <name type="scientific">Tilletiopsis washingtonensis</name>
    <dbReference type="NCBI Taxonomy" id="58919"/>
    <lineage>
        <taxon>Eukaryota</taxon>
        <taxon>Fungi</taxon>
        <taxon>Dikarya</taxon>
        <taxon>Basidiomycota</taxon>
        <taxon>Ustilaginomycotina</taxon>
        <taxon>Exobasidiomycetes</taxon>
        <taxon>Entylomatales</taxon>
        <taxon>Entylomatales incertae sedis</taxon>
        <taxon>Tilletiopsis</taxon>
    </lineage>
</organism>
<dbReference type="Proteomes" id="UP000245946">
    <property type="component" value="Unassembled WGS sequence"/>
</dbReference>
<sequence>MSASDAHALQALYLEHGWEYLDLGAALEVDAEADEDGEDEDGETEDDGLPRAREALQTHMWPNMQRKEDERRVYQPEESRSERTTSFKAFSAAQEAEDSDKDDAAENESAEIERRAEAFLASLPLPSSDHATSVDAATDKDEELARAFLAQLELSSLANAAGSDMSARELELFLQQSDPHWPSESGAPNGASTSATGRFDDDFSDFVSAGGLASGSAGFDDADLDHLQEPGELRDFTAALAEMQREAARIRALPDPELRHREAERVALTFGDALDRGM</sequence>
<proteinExistence type="predicted"/>
<feature type="compositionally biased region" description="Acidic residues" evidence="1">
    <location>
        <begin position="95"/>
        <end position="110"/>
    </location>
</feature>
<dbReference type="GeneID" id="37267275"/>
<evidence type="ECO:0000256" key="1">
    <source>
        <dbReference type="SAM" id="MobiDB-lite"/>
    </source>
</evidence>